<evidence type="ECO:0000256" key="4">
    <source>
        <dbReference type="ARBA" id="ARBA00022485"/>
    </source>
</evidence>
<dbReference type="PRINTS" id="PR00106">
    <property type="entry name" value="DNAPOLB"/>
</dbReference>
<evidence type="ECO:0000256" key="5">
    <source>
        <dbReference type="ARBA" id="ARBA00022679"/>
    </source>
</evidence>
<dbReference type="InterPro" id="IPR025687">
    <property type="entry name" value="Znf-C4pol"/>
</dbReference>
<comment type="cofactor">
    <cofactor evidence="1">
        <name>[4Fe-4S] cluster</name>
        <dbReference type="ChEBI" id="CHEBI:49883"/>
    </cofactor>
</comment>
<evidence type="ECO:0000256" key="15">
    <source>
        <dbReference type="ARBA" id="ARBA00023125"/>
    </source>
</evidence>
<dbReference type="InterPro" id="IPR050240">
    <property type="entry name" value="DNA_pol_type-B"/>
</dbReference>
<evidence type="ECO:0000256" key="1">
    <source>
        <dbReference type="ARBA" id="ARBA00001966"/>
    </source>
</evidence>
<feature type="region of interest" description="Disordered" evidence="18">
    <location>
        <begin position="258"/>
        <end position="290"/>
    </location>
</feature>
<keyword evidence="23" id="KW-1185">Reference proteome</keyword>
<feature type="compositionally biased region" description="Basic residues" evidence="18">
    <location>
        <begin position="347"/>
        <end position="358"/>
    </location>
</feature>
<dbReference type="SUPFAM" id="SSF56672">
    <property type="entry name" value="DNA/RNA polymerases"/>
    <property type="match status" value="1"/>
</dbReference>
<dbReference type="Gene3D" id="1.10.132.60">
    <property type="entry name" value="DNA polymerase family B, C-terminal domain"/>
    <property type="match status" value="1"/>
</dbReference>
<reference evidence="22" key="1">
    <citation type="submission" date="2024-02" db="EMBL/GenBank/DDBJ databases">
        <authorList>
            <consortium name="ELIXIR-Norway"/>
            <consortium name="Elixir Norway"/>
        </authorList>
    </citation>
    <scope>NUCLEOTIDE SEQUENCE</scope>
</reference>
<evidence type="ECO:0000256" key="8">
    <source>
        <dbReference type="ARBA" id="ARBA00022723"/>
    </source>
</evidence>
<evidence type="ECO:0000256" key="12">
    <source>
        <dbReference type="ARBA" id="ARBA00022932"/>
    </source>
</evidence>
<evidence type="ECO:0000256" key="9">
    <source>
        <dbReference type="ARBA" id="ARBA00022801"/>
    </source>
</evidence>
<dbReference type="InterPro" id="IPR006134">
    <property type="entry name" value="DNA-dir_DNA_pol_B_multi_dom"/>
</dbReference>
<evidence type="ECO:0000256" key="2">
    <source>
        <dbReference type="ARBA" id="ARBA00005755"/>
    </source>
</evidence>
<dbReference type="EC" id="2.7.7.7" evidence="3"/>
<organism evidence="22 23">
    <name type="scientific">Sphagnum troendelagicum</name>
    <dbReference type="NCBI Taxonomy" id="128251"/>
    <lineage>
        <taxon>Eukaryota</taxon>
        <taxon>Viridiplantae</taxon>
        <taxon>Streptophyta</taxon>
        <taxon>Embryophyta</taxon>
        <taxon>Bryophyta</taxon>
        <taxon>Sphagnophytina</taxon>
        <taxon>Sphagnopsida</taxon>
        <taxon>Sphagnales</taxon>
        <taxon>Sphagnaceae</taxon>
        <taxon>Sphagnum</taxon>
    </lineage>
</organism>
<keyword evidence="4" id="KW-0004">4Fe-4S</keyword>
<evidence type="ECO:0000256" key="16">
    <source>
        <dbReference type="ARBA" id="ARBA00024411"/>
    </source>
</evidence>
<evidence type="ECO:0000256" key="17">
    <source>
        <dbReference type="ARBA" id="ARBA00049244"/>
    </source>
</evidence>
<dbReference type="InterPro" id="IPR043502">
    <property type="entry name" value="DNA/RNA_pol_sf"/>
</dbReference>
<dbReference type="InterPro" id="IPR006133">
    <property type="entry name" value="DNA-dir_DNA_pol_B_exonuc"/>
</dbReference>
<dbReference type="Gene3D" id="3.30.420.10">
    <property type="entry name" value="Ribonuclease H-like superfamily/Ribonuclease H"/>
    <property type="match status" value="1"/>
</dbReference>
<evidence type="ECO:0000256" key="3">
    <source>
        <dbReference type="ARBA" id="ARBA00012417"/>
    </source>
</evidence>
<dbReference type="Pfam" id="PF14260">
    <property type="entry name" value="zf-C4pol"/>
    <property type="match status" value="1"/>
</dbReference>
<gene>
    <name evidence="22" type="ORF">CSSPTR1EN2_LOCUS13031</name>
</gene>
<dbReference type="SMART" id="SM00486">
    <property type="entry name" value="POLBc"/>
    <property type="match status" value="1"/>
</dbReference>
<evidence type="ECO:0000259" key="20">
    <source>
        <dbReference type="Pfam" id="PF03104"/>
    </source>
</evidence>
<protein>
    <recommendedName>
        <fullName evidence="16">DNA polymerase delta catalytic subunit</fullName>
        <ecNumber evidence="3">2.7.7.7</ecNumber>
    </recommendedName>
</protein>
<evidence type="ECO:0000313" key="23">
    <source>
        <dbReference type="Proteomes" id="UP001497512"/>
    </source>
</evidence>
<dbReference type="PANTHER" id="PTHR10322:SF35">
    <property type="entry name" value="DNA-DIRECTED DNA POLYMERASE"/>
    <property type="match status" value="1"/>
</dbReference>
<evidence type="ECO:0000259" key="19">
    <source>
        <dbReference type="Pfam" id="PF00136"/>
    </source>
</evidence>
<dbReference type="Pfam" id="PF03104">
    <property type="entry name" value="DNA_pol_B_exo1"/>
    <property type="match status" value="1"/>
</dbReference>
<sequence length="1221" mass="134504">MEDDRDNAMDVEHSVMRMMLLDAVFTDSPSSAPTAPPSVLLYGLSSRGESIAVHVNDFLPYFWFPAPVHLNERKDAHLSQEDFENVKEHLNQHMRSSLKRTDVSSNQFVAAVSLAYRTPLMYYRHGGPFPYLKVEVWRAKDVLAVAKELTVLADKNELQGHGLIWKDQTAHEEGIKMGMRFFCDTAVAGGSWVEIKQPEPVPENQQTTRCTKELVALWQNVTGLTPDATKHMEFTEGSLKMPHGAVGMDLKTSIDMISDFHDPGDSDGDDLPDIPNKLGSARGQPEPKESVDLDATVGEGLVPDTSDVAWSVISPLRIVSLHVQSAGGGRHLYGETKMGSTAEKLRSSGRVRGRGRGRGRADGVASLNSTEKNGNGEELGCEANDTIVDDIENLRKISNGGSALPSRDPVLVISHIVHFRGLHDGMRQVVFTYGRSLERLPGIEVHVAETESAMLLEWRDFFNWELDPDVVCVFQLKDSLRYIAERFKVLKLGPFDIGRCKGKSTEVKSVVTYGKHWVKQQARMTSTSNQEVFRANVEGRLVIDMLRVILVSFNLSTFTLAECTQLFLGVPKEVLSTAAIAMLWAGKYGGFHRLFLYSLCEAEIALKLMERLQTVPETVEMARVTGLTLSDVLYKAQMVRVQSLLLRSARREGWLLGGVTLSGQLSESPFLMHPKENQTAGYYQDPIAILDFASLYPSIFMAHNLCYTTLLHPEDASSLPADLVNTSPTGAKFVVSSVRHGVLPRICGALIRARKLARDRMAAVDVGPDERAVLDGRQKALKLCSNALYGFTGAGASPQQALPLADSCLSLGAASCKRAVGLVRTSFERAQVIYAQTDSVFVQFQGASIDEAIALGTQAADIVSQAFTSPMVLKFERILCPFLLLQVNRYGGKQYTSSEAGQGQGTLFIKGIEAERRDVPGFVRHICKRALYDILIKNDVAGALENCKSAISQLVAGKWSLYDLLMTGGLWRVDDHDIARLAAVTRSPQKQTSASTAEEGRGPHVALSVRLKRKDPDRQFHIGERIPYVLMANSSKLQDDMAEDPVDAMTGGSLVNTHIYLENKLRKPLESILEHVTDSATLRELFTGSHTIPPPSLASQSGASGKQSLVSRFFRPKTTCLNCRKVMEDDSLALCQECTLAGHGQAVAAGIFLKMSEQEKKLCSAHGECMRCHSGGHFHSILCTNTDCPAFYIRYECPQNLNQIESSLVRLDRQFSPSHSM</sequence>
<dbReference type="PANTHER" id="PTHR10322">
    <property type="entry name" value="DNA POLYMERASE CATALYTIC SUBUNIT"/>
    <property type="match status" value="1"/>
</dbReference>
<proteinExistence type="inferred from homology"/>
<keyword evidence="15" id="KW-0238">DNA-binding</keyword>
<evidence type="ECO:0000256" key="7">
    <source>
        <dbReference type="ARBA" id="ARBA00022722"/>
    </source>
</evidence>
<evidence type="ECO:0000256" key="11">
    <source>
        <dbReference type="ARBA" id="ARBA00022839"/>
    </source>
</evidence>
<dbReference type="EMBL" id="OZ019894">
    <property type="protein sequence ID" value="CAK9215882.1"/>
    <property type="molecule type" value="Genomic_DNA"/>
</dbReference>
<keyword evidence="10" id="KW-0862">Zinc</keyword>
<name>A0ABP0U973_9BRYO</name>
<dbReference type="InterPro" id="IPR023211">
    <property type="entry name" value="DNA_pol_palm_dom_sf"/>
</dbReference>
<feature type="domain" description="DNA-directed DNA polymerase family B exonuclease" evidence="20">
    <location>
        <begin position="403"/>
        <end position="561"/>
    </location>
</feature>
<evidence type="ECO:0000256" key="10">
    <source>
        <dbReference type="ARBA" id="ARBA00022833"/>
    </source>
</evidence>
<evidence type="ECO:0000313" key="22">
    <source>
        <dbReference type="EMBL" id="CAK9215882.1"/>
    </source>
</evidence>
<dbReference type="InterPro" id="IPR006172">
    <property type="entry name" value="DNA-dir_DNA_pol_B"/>
</dbReference>
<keyword evidence="6" id="KW-0548">Nucleotidyltransferase</keyword>
<dbReference type="InterPro" id="IPR012337">
    <property type="entry name" value="RNaseH-like_sf"/>
</dbReference>
<evidence type="ECO:0000256" key="13">
    <source>
        <dbReference type="ARBA" id="ARBA00023004"/>
    </source>
</evidence>
<dbReference type="Gene3D" id="3.30.342.10">
    <property type="entry name" value="DNA Polymerase, chain B, domain 1"/>
    <property type="match status" value="1"/>
</dbReference>
<dbReference type="Gene3D" id="1.10.287.690">
    <property type="entry name" value="Helix hairpin bin"/>
    <property type="match status" value="1"/>
</dbReference>
<feature type="region of interest" description="Disordered" evidence="18">
    <location>
        <begin position="342"/>
        <end position="381"/>
    </location>
</feature>
<accession>A0ABP0U973</accession>
<dbReference type="InterPro" id="IPR042087">
    <property type="entry name" value="DNA_pol_B_thumb"/>
</dbReference>
<keyword evidence="5" id="KW-0808">Transferase</keyword>
<dbReference type="Proteomes" id="UP001497512">
    <property type="component" value="Chromosome 2"/>
</dbReference>
<keyword evidence="11" id="KW-0269">Exonuclease</keyword>
<evidence type="ECO:0000256" key="14">
    <source>
        <dbReference type="ARBA" id="ARBA00023014"/>
    </source>
</evidence>
<dbReference type="Gene3D" id="3.90.1600.10">
    <property type="entry name" value="Palm domain of DNA polymerase"/>
    <property type="match status" value="1"/>
</dbReference>
<keyword evidence="14" id="KW-0411">Iron-sulfur</keyword>
<dbReference type="Pfam" id="PF00136">
    <property type="entry name" value="DNA_pol_B"/>
    <property type="match status" value="1"/>
</dbReference>
<evidence type="ECO:0000256" key="6">
    <source>
        <dbReference type="ARBA" id="ARBA00022695"/>
    </source>
</evidence>
<feature type="domain" description="C4-type zinc-finger of DNA polymerase delta" evidence="21">
    <location>
        <begin position="1120"/>
        <end position="1194"/>
    </location>
</feature>
<dbReference type="SUPFAM" id="SSF53098">
    <property type="entry name" value="Ribonuclease H-like"/>
    <property type="match status" value="1"/>
</dbReference>
<keyword evidence="9" id="KW-0378">Hydrolase</keyword>
<keyword evidence="12" id="KW-0239">DNA-directed DNA polymerase</keyword>
<dbReference type="InterPro" id="IPR036397">
    <property type="entry name" value="RNaseH_sf"/>
</dbReference>
<feature type="domain" description="DNA-directed DNA polymerase family B multifunctional" evidence="19">
    <location>
        <begin position="628"/>
        <end position="1075"/>
    </location>
</feature>
<evidence type="ECO:0000256" key="18">
    <source>
        <dbReference type="SAM" id="MobiDB-lite"/>
    </source>
</evidence>
<comment type="similarity">
    <text evidence="2">Belongs to the DNA polymerase type-B family.</text>
</comment>
<evidence type="ECO:0000259" key="21">
    <source>
        <dbReference type="Pfam" id="PF14260"/>
    </source>
</evidence>
<keyword evidence="8" id="KW-0479">Metal-binding</keyword>
<keyword evidence="7" id="KW-0540">Nuclease</keyword>
<comment type="catalytic activity">
    <reaction evidence="17">
        <text>DNA(n) + a 2'-deoxyribonucleoside 5'-triphosphate = DNA(n+1) + diphosphate</text>
        <dbReference type="Rhea" id="RHEA:22508"/>
        <dbReference type="Rhea" id="RHEA-COMP:17339"/>
        <dbReference type="Rhea" id="RHEA-COMP:17340"/>
        <dbReference type="ChEBI" id="CHEBI:33019"/>
        <dbReference type="ChEBI" id="CHEBI:61560"/>
        <dbReference type="ChEBI" id="CHEBI:173112"/>
        <dbReference type="EC" id="2.7.7.7"/>
    </reaction>
</comment>
<keyword evidence="13" id="KW-0408">Iron</keyword>